<gene>
    <name evidence="1" type="ORF">KC909_01905</name>
</gene>
<accession>A0A955RIP2</accession>
<dbReference type="Gene3D" id="1.20.120.1760">
    <property type="match status" value="1"/>
</dbReference>
<dbReference type="EMBL" id="JAGQLK010000027">
    <property type="protein sequence ID" value="MCA9383096.1"/>
    <property type="molecule type" value="Genomic_DNA"/>
</dbReference>
<name>A0A955RIP2_9BACT</name>
<proteinExistence type="predicted"/>
<organism evidence="1 2">
    <name type="scientific">Candidatus Dojkabacteria bacterium</name>
    <dbReference type="NCBI Taxonomy" id="2099670"/>
    <lineage>
        <taxon>Bacteria</taxon>
        <taxon>Candidatus Dojkabacteria</taxon>
    </lineage>
</organism>
<comment type="caution">
    <text evidence="1">The sequence shown here is derived from an EMBL/GenBank/DDBJ whole genome shotgun (WGS) entry which is preliminary data.</text>
</comment>
<dbReference type="InterPro" id="IPR043130">
    <property type="entry name" value="CDP-OH_PTrfase_TM_dom"/>
</dbReference>
<sequence length="342" mass="37581">MAPSELPSNIDDGDDGRNSINRLLQYAAAPLITAVTETGATLYFLSQGQSLHDALFNAATLHANDITDAGAELAIRGARAMTDQNQTLLMGRVLNLAGSALDFMDGTRARSNGMLIHLFKLANRVKKEKYELPETYGSRWGGSVDVVADRVTEYAICQVVADAVDDQDFTDLMTAVGLSCTFSCLTKSAGLMQGISTPEEGDANMRQGTMRFRRMALNTLCAMARGYQAGTVELSKLEELAETIYTANIYTGMERMSPIQQRNAEFQIINTNAALKEARKYAAVLASIAEVSNILPHQVLSWMDQHGEEFSYMPDLSLVFQQYPETAEVADYFIAMMRSEDM</sequence>
<dbReference type="AlphaFoldDB" id="A0A955RIP2"/>
<dbReference type="Proteomes" id="UP000783287">
    <property type="component" value="Unassembled WGS sequence"/>
</dbReference>
<evidence type="ECO:0000313" key="2">
    <source>
        <dbReference type="Proteomes" id="UP000783287"/>
    </source>
</evidence>
<evidence type="ECO:0000313" key="1">
    <source>
        <dbReference type="EMBL" id="MCA9383096.1"/>
    </source>
</evidence>
<reference evidence="1" key="1">
    <citation type="submission" date="2020-04" db="EMBL/GenBank/DDBJ databases">
        <authorList>
            <person name="Zhang T."/>
        </authorList>
    </citation>
    <scope>NUCLEOTIDE SEQUENCE</scope>
    <source>
        <strain evidence="1">HKST-UBA14</strain>
    </source>
</reference>
<protein>
    <submittedName>
        <fullName evidence="1">Uncharacterized protein</fullName>
    </submittedName>
</protein>
<reference evidence="1" key="2">
    <citation type="journal article" date="2021" name="Microbiome">
        <title>Successional dynamics and alternative stable states in a saline activated sludge microbial community over 9 years.</title>
        <authorList>
            <person name="Wang Y."/>
            <person name="Ye J."/>
            <person name="Ju F."/>
            <person name="Liu L."/>
            <person name="Boyd J.A."/>
            <person name="Deng Y."/>
            <person name="Parks D.H."/>
            <person name="Jiang X."/>
            <person name="Yin X."/>
            <person name="Woodcroft B.J."/>
            <person name="Tyson G.W."/>
            <person name="Hugenholtz P."/>
            <person name="Polz M.F."/>
            <person name="Zhang T."/>
        </authorList>
    </citation>
    <scope>NUCLEOTIDE SEQUENCE</scope>
    <source>
        <strain evidence="1">HKST-UBA14</strain>
    </source>
</reference>